<name>A0AA37NFC2_9FIRM</name>
<dbReference type="PROSITE" id="PS00041">
    <property type="entry name" value="HTH_ARAC_FAMILY_1"/>
    <property type="match status" value="1"/>
</dbReference>
<dbReference type="SMART" id="SM00342">
    <property type="entry name" value="HTH_ARAC"/>
    <property type="match status" value="1"/>
</dbReference>
<protein>
    <recommendedName>
        <fullName evidence="4">HTH araC/xylS-type domain-containing protein</fullName>
    </recommendedName>
</protein>
<dbReference type="Proteomes" id="UP001055091">
    <property type="component" value="Unassembled WGS sequence"/>
</dbReference>
<dbReference type="InterPro" id="IPR018060">
    <property type="entry name" value="HTH_AraC"/>
</dbReference>
<evidence type="ECO:0000256" key="3">
    <source>
        <dbReference type="ARBA" id="ARBA00023163"/>
    </source>
</evidence>
<dbReference type="InterPro" id="IPR020449">
    <property type="entry name" value="Tscrpt_reg_AraC-type_HTH"/>
</dbReference>
<dbReference type="PROSITE" id="PS01124">
    <property type="entry name" value="HTH_ARAC_FAMILY_2"/>
    <property type="match status" value="1"/>
</dbReference>
<evidence type="ECO:0000259" key="4">
    <source>
        <dbReference type="PROSITE" id="PS01124"/>
    </source>
</evidence>
<keyword evidence="3" id="KW-0804">Transcription</keyword>
<feature type="domain" description="HTH araC/xylS-type" evidence="4">
    <location>
        <begin position="332"/>
        <end position="430"/>
    </location>
</feature>
<gene>
    <name evidence="5" type="ORF">CE91St55_58600</name>
</gene>
<accession>A0AA37NFC2</accession>
<comment type="caution">
    <text evidence="5">The sequence shown here is derived from an EMBL/GenBank/DDBJ whole genome shotgun (WGS) entry which is preliminary data.</text>
</comment>
<dbReference type="GO" id="GO:0043565">
    <property type="term" value="F:sequence-specific DNA binding"/>
    <property type="evidence" value="ECO:0007669"/>
    <property type="project" value="InterPro"/>
</dbReference>
<dbReference type="InterPro" id="IPR018062">
    <property type="entry name" value="HTH_AraC-typ_CS"/>
</dbReference>
<dbReference type="InterPro" id="IPR053142">
    <property type="entry name" value="PchR_regulatory_protein"/>
</dbReference>
<dbReference type="Pfam" id="PF12833">
    <property type="entry name" value="HTH_18"/>
    <property type="match status" value="1"/>
</dbReference>
<evidence type="ECO:0000313" key="6">
    <source>
        <dbReference type="Proteomes" id="UP001055091"/>
    </source>
</evidence>
<dbReference type="InterPro" id="IPR009057">
    <property type="entry name" value="Homeodomain-like_sf"/>
</dbReference>
<sequence>MAASFGAKLVSLLVPLLAPVGLGFWQIVVALVAGISAKEVMVSSFIVLFGIQGTKTAGEMAALNGKLSFISFGPLNAFCMMLHRNLTFFILKQNISSNCVTIAVNRRGGFPMDELTKPHYQIYYNQKPLSPQVFSDLHVQYQYGNRENPGSMDVFTIFPGIELIYNDFSMVYCDSSLKTESELLEINYCYQGREECQWLCGDYLYLGKGDLCITRMEDGTPGLYFPTGRYLGITIVLDLGILKDHKPPLLDNEKLRLQEFGNRFCPGSHFLAIRANRQIDHIFGELYQIPQEFRHDYYKIKVLELLLFLSMIDPEQERALDRVTKNQIDIIRQVQRRITQNLQENITIDQLAKEFCISSTSLKSNFKQVCSTTIKDYLRRERMERASALLLTTGSTVADIAASLGYTNQSKFSAAFKAVHGLTPVEYRRKCRHERKD</sequence>
<dbReference type="Gene3D" id="1.10.10.60">
    <property type="entry name" value="Homeodomain-like"/>
    <property type="match status" value="2"/>
</dbReference>
<dbReference type="AlphaFoldDB" id="A0AA37NFC2"/>
<organism evidence="5 6">
    <name type="scientific">Hungatella hathewayi</name>
    <dbReference type="NCBI Taxonomy" id="154046"/>
    <lineage>
        <taxon>Bacteria</taxon>
        <taxon>Bacillati</taxon>
        <taxon>Bacillota</taxon>
        <taxon>Clostridia</taxon>
        <taxon>Lachnospirales</taxon>
        <taxon>Lachnospiraceae</taxon>
        <taxon>Hungatella</taxon>
    </lineage>
</organism>
<dbReference type="SUPFAM" id="SSF46689">
    <property type="entry name" value="Homeodomain-like"/>
    <property type="match status" value="2"/>
</dbReference>
<reference evidence="5" key="1">
    <citation type="submission" date="2022-01" db="EMBL/GenBank/DDBJ databases">
        <title>Novel bile acid biosynthetic pathways are enriched in the microbiome of centenarians.</title>
        <authorList>
            <person name="Sato Y."/>
            <person name="Atarashi K."/>
            <person name="Plichta R.D."/>
            <person name="Arai Y."/>
            <person name="Sasajima S."/>
            <person name="Kearney M.S."/>
            <person name="Suda W."/>
            <person name="Takeshita K."/>
            <person name="Sasaki T."/>
            <person name="Okamoto S."/>
            <person name="Skelly N.A."/>
            <person name="Okamura Y."/>
            <person name="Vlamakis H."/>
            <person name="Li Y."/>
            <person name="Tanoue T."/>
            <person name="Takei H."/>
            <person name="Nittono H."/>
            <person name="Narushima S."/>
            <person name="Irie J."/>
            <person name="Itoh H."/>
            <person name="Moriya K."/>
            <person name="Sugiura Y."/>
            <person name="Suematsu M."/>
            <person name="Moritoki N."/>
            <person name="Shibata S."/>
            <person name="Littman R.D."/>
            <person name="Fischbach A.M."/>
            <person name="Uwamino Y."/>
            <person name="Inoue T."/>
            <person name="Honda A."/>
            <person name="Hattori M."/>
            <person name="Murai T."/>
            <person name="Xavier J.R."/>
            <person name="Hirose N."/>
            <person name="Honda K."/>
        </authorList>
    </citation>
    <scope>NUCLEOTIDE SEQUENCE</scope>
    <source>
        <strain evidence="5">CE91-St55</strain>
    </source>
</reference>
<dbReference type="EMBL" id="BQNJ01000002">
    <property type="protein sequence ID" value="GKH03879.1"/>
    <property type="molecule type" value="Genomic_DNA"/>
</dbReference>
<evidence type="ECO:0000256" key="1">
    <source>
        <dbReference type="ARBA" id="ARBA00023015"/>
    </source>
</evidence>
<keyword evidence="1" id="KW-0805">Transcription regulation</keyword>
<dbReference type="PRINTS" id="PR00032">
    <property type="entry name" value="HTHARAC"/>
</dbReference>
<dbReference type="PANTHER" id="PTHR47893">
    <property type="entry name" value="REGULATORY PROTEIN PCHR"/>
    <property type="match status" value="1"/>
</dbReference>
<evidence type="ECO:0000256" key="2">
    <source>
        <dbReference type="ARBA" id="ARBA00023125"/>
    </source>
</evidence>
<proteinExistence type="predicted"/>
<dbReference type="PANTHER" id="PTHR47893:SF1">
    <property type="entry name" value="REGULATORY PROTEIN PCHR"/>
    <property type="match status" value="1"/>
</dbReference>
<keyword evidence="2" id="KW-0238">DNA-binding</keyword>
<dbReference type="GO" id="GO:0003700">
    <property type="term" value="F:DNA-binding transcription factor activity"/>
    <property type="evidence" value="ECO:0007669"/>
    <property type="project" value="InterPro"/>
</dbReference>
<evidence type="ECO:0000313" key="5">
    <source>
        <dbReference type="EMBL" id="GKH03879.1"/>
    </source>
</evidence>